<accession>A0ACB8RGU2</accession>
<proteinExistence type="predicted"/>
<reference evidence="1" key="1">
    <citation type="submission" date="2021-02" db="EMBL/GenBank/DDBJ databases">
        <authorList>
            <consortium name="DOE Joint Genome Institute"/>
            <person name="Ahrendt S."/>
            <person name="Looney B.P."/>
            <person name="Miyauchi S."/>
            <person name="Morin E."/>
            <person name="Drula E."/>
            <person name="Courty P.E."/>
            <person name="Chicoki N."/>
            <person name="Fauchery L."/>
            <person name="Kohler A."/>
            <person name="Kuo A."/>
            <person name="Labutti K."/>
            <person name="Pangilinan J."/>
            <person name="Lipzen A."/>
            <person name="Riley R."/>
            <person name="Andreopoulos W."/>
            <person name="He G."/>
            <person name="Johnson J."/>
            <person name="Barry K.W."/>
            <person name="Grigoriev I.V."/>
            <person name="Nagy L."/>
            <person name="Hibbett D."/>
            <person name="Henrissat B."/>
            <person name="Matheny P.B."/>
            <person name="Labbe J."/>
            <person name="Martin F."/>
        </authorList>
    </citation>
    <scope>NUCLEOTIDE SEQUENCE</scope>
    <source>
        <strain evidence="1">FP105234-sp</strain>
    </source>
</reference>
<comment type="caution">
    <text evidence="1">The sequence shown here is derived from an EMBL/GenBank/DDBJ whole genome shotgun (WGS) entry which is preliminary data.</text>
</comment>
<organism evidence="1 2">
    <name type="scientific">Auriscalpium vulgare</name>
    <dbReference type="NCBI Taxonomy" id="40419"/>
    <lineage>
        <taxon>Eukaryota</taxon>
        <taxon>Fungi</taxon>
        <taxon>Dikarya</taxon>
        <taxon>Basidiomycota</taxon>
        <taxon>Agaricomycotina</taxon>
        <taxon>Agaricomycetes</taxon>
        <taxon>Russulales</taxon>
        <taxon>Auriscalpiaceae</taxon>
        <taxon>Auriscalpium</taxon>
    </lineage>
</organism>
<reference evidence="1" key="2">
    <citation type="journal article" date="2022" name="New Phytol.">
        <title>Evolutionary transition to the ectomycorrhizal habit in the genomes of a hyperdiverse lineage of mushroom-forming fungi.</title>
        <authorList>
            <person name="Looney B."/>
            <person name="Miyauchi S."/>
            <person name="Morin E."/>
            <person name="Drula E."/>
            <person name="Courty P.E."/>
            <person name="Kohler A."/>
            <person name="Kuo A."/>
            <person name="LaButti K."/>
            <person name="Pangilinan J."/>
            <person name="Lipzen A."/>
            <person name="Riley R."/>
            <person name="Andreopoulos W."/>
            <person name="He G."/>
            <person name="Johnson J."/>
            <person name="Nolan M."/>
            <person name="Tritt A."/>
            <person name="Barry K.W."/>
            <person name="Grigoriev I.V."/>
            <person name="Nagy L.G."/>
            <person name="Hibbett D."/>
            <person name="Henrissat B."/>
            <person name="Matheny P.B."/>
            <person name="Labbe J."/>
            <person name="Martin F.M."/>
        </authorList>
    </citation>
    <scope>NUCLEOTIDE SEQUENCE</scope>
    <source>
        <strain evidence="1">FP105234-sp</strain>
    </source>
</reference>
<dbReference type="EMBL" id="MU276022">
    <property type="protein sequence ID" value="KAI0043354.1"/>
    <property type="molecule type" value="Genomic_DNA"/>
</dbReference>
<name>A0ACB8RGU2_9AGAM</name>
<protein>
    <submittedName>
        <fullName evidence="1">Uncharacterized protein</fullName>
    </submittedName>
</protein>
<dbReference type="Proteomes" id="UP000814033">
    <property type="component" value="Unassembled WGS sequence"/>
</dbReference>
<keyword evidence="2" id="KW-1185">Reference proteome</keyword>
<evidence type="ECO:0000313" key="1">
    <source>
        <dbReference type="EMBL" id="KAI0043354.1"/>
    </source>
</evidence>
<sequence>MAPTIGLSPFPETIFLETVKGTLRLFINLTTLDTILLSLVVLLAYTSPVARPTVHAVVGLITLGIGIEVASINIYVLACSYLSPDTTLNPLTIVILSMLNTATPILTDTVLLGHLISSAAVHQPSRVKLALTMSAPVLLKVGRLANAVLYMIDCGRYVLTSVTSPDGIPDESILVDSQARSMQIACTLQMIDNMYSLTIFWIGVMKERLLPHHRRSAIASQSLGGIIWTGASNFAAPLLLGVAQLATSALLPDTNTAFYIEQVKVLLNVAGAGSATVVATLMRYRARVRFDVGEATALRPALMKSYASMTNGKTAAEEGEDEDYGQKFKPEVVDANVTAEQRQFHLSFPTL</sequence>
<evidence type="ECO:0000313" key="2">
    <source>
        <dbReference type="Proteomes" id="UP000814033"/>
    </source>
</evidence>
<gene>
    <name evidence="1" type="ORF">FA95DRAFT_1563426</name>
</gene>